<evidence type="ECO:0000313" key="4">
    <source>
        <dbReference type="EMBL" id="TDD61893.1"/>
    </source>
</evidence>
<keyword evidence="5" id="KW-1185">Reference proteome</keyword>
<dbReference type="Pfam" id="PF01408">
    <property type="entry name" value="GFO_IDH_MocA"/>
    <property type="match status" value="1"/>
</dbReference>
<dbReference type="InterPro" id="IPR055170">
    <property type="entry name" value="GFO_IDH_MocA-like_dom"/>
</dbReference>
<feature type="domain" description="Gfo/Idh/MocA-like oxidoreductase N-terminal" evidence="2">
    <location>
        <begin position="3"/>
        <end position="122"/>
    </location>
</feature>
<dbReference type="AlphaFoldDB" id="A0A4R4ZS95"/>
<dbReference type="RefSeq" id="WP_132166110.1">
    <property type="nucleotide sequence ID" value="NZ_SMKX01000010.1"/>
</dbReference>
<feature type="domain" description="GFO/IDH/MocA-like oxidoreductase" evidence="3">
    <location>
        <begin position="133"/>
        <end position="269"/>
    </location>
</feature>
<evidence type="ECO:0000313" key="5">
    <source>
        <dbReference type="Proteomes" id="UP000295124"/>
    </source>
</evidence>
<proteinExistence type="predicted"/>
<reference evidence="4 5" key="1">
    <citation type="submission" date="2019-03" db="EMBL/GenBank/DDBJ databases">
        <title>Draft genome sequences of novel Actinobacteria.</title>
        <authorList>
            <person name="Sahin N."/>
            <person name="Ay H."/>
            <person name="Saygin H."/>
        </authorList>
    </citation>
    <scope>NUCLEOTIDE SEQUENCE [LARGE SCALE GENOMIC DNA]</scope>
    <source>
        <strain evidence="4 5">JCM 13523</strain>
    </source>
</reference>
<accession>A0A4R4ZS95</accession>
<dbReference type="OrthoDB" id="9792085at2"/>
<dbReference type="PANTHER" id="PTHR43818">
    <property type="entry name" value="BCDNA.GH03377"/>
    <property type="match status" value="1"/>
</dbReference>
<gene>
    <name evidence="4" type="ORF">E1263_05760</name>
</gene>
<evidence type="ECO:0000259" key="2">
    <source>
        <dbReference type="Pfam" id="PF01408"/>
    </source>
</evidence>
<organism evidence="4 5">
    <name type="scientific">Kribbella antibiotica</name>
    <dbReference type="NCBI Taxonomy" id="190195"/>
    <lineage>
        <taxon>Bacteria</taxon>
        <taxon>Bacillati</taxon>
        <taxon>Actinomycetota</taxon>
        <taxon>Actinomycetes</taxon>
        <taxon>Propionibacteriales</taxon>
        <taxon>Kribbellaceae</taxon>
        <taxon>Kribbella</taxon>
    </lineage>
</organism>
<dbReference type="Gene3D" id="3.30.360.10">
    <property type="entry name" value="Dihydrodipicolinate Reductase, domain 2"/>
    <property type="match status" value="1"/>
</dbReference>
<dbReference type="Pfam" id="PF22725">
    <property type="entry name" value="GFO_IDH_MocA_C3"/>
    <property type="match status" value="1"/>
</dbReference>
<dbReference type="Gene3D" id="3.40.50.720">
    <property type="entry name" value="NAD(P)-binding Rossmann-like Domain"/>
    <property type="match status" value="1"/>
</dbReference>
<dbReference type="EMBL" id="SMKX01000010">
    <property type="protein sequence ID" value="TDD61893.1"/>
    <property type="molecule type" value="Genomic_DNA"/>
</dbReference>
<dbReference type="InterPro" id="IPR000683">
    <property type="entry name" value="Gfo/Idh/MocA-like_OxRdtase_N"/>
</dbReference>
<evidence type="ECO:0000256" key="1">
    <source>
        <dbReference type="ARBA" id="ARBA00023002"/>
    </source>
</evidence>
<protein>
    <submittedName>
        <fullName evidence="4">Gfo/Idh/MocA family oxidoreductase</fullName>
    </submittedName>
</protein>
<dbReference type="SUPFAM" id="SSF51735">
    <property type="entry name" value="NAD(P)-binding Rossmann-fold domains"/>
    <property type="match status" value="1"/>
</dbReference>
<dbReference type="GO" id="GO:0000166">
    <property type="term" value="F:nucleotide binding"/>
    <property type="evidence" value="ECO:0007669"/>
    <property type="project" value="InterPro"/>
</dbReference>
<dbReference type="InterPro" id="IPR036291">
    <property type="entry name" value="NAD(P)-bd_dom_sf"/>
</dbReference>
<sequence>MTIKIAVIGVGTIAQEHIKAYQANPGAEVVALCDIDIERVKQRGEQFGVARVTGDRAEILSDSEIDAVSICVPNNKHAEIAEDALRAGKNVLLEKPMSVSVAEAEALVKATKETGKSLQIGYVRRYAPNALVAKRFLDEDEFGKIYAARTTILRNAGNPGGWFGDKDVAGGGPLIDLGVHVVDLCWYLMGQPKAVSVSGASFNPIGARDNIQHLSRYRASSETRVNNVEDYATAQIRFEGGAILNVDVSYSLHTRNETAVQLFGEKGGVEIEPALHMVTERHDTVLHIEPQIDSLGFDFTVGFANEIEHFLSVCRGEIAADAPAEHGLEMARMLTAIYESASTGSEVKITH</sequence>
<comment type="caution">
    <text evidence="4">The sequence shown here is derived from an EMBL/GenBank/DDBJ whole genome shotgun (WGS) entry which is preliminary data.</text>
</comment>
<dbReference type="InterPro" id="IPR050463">
    <property type="entry name" value="Gfo/Idh/MocA_oxidrdct_glycsds"/>
</dbReference>
<dbReference type="GO" id="GO:0016491">
    <property type="term" value="F:oxidoreductase activity"/>
    <property type="evidence" value="ECO:0007669"/>
    <property type="project" value="UniProtKB-KW"/>
</dbReference>
<name>A0A4R4ZS95_9ACTN</name>
<keyword evidence="1" id="KW-0560">Oxidoreductase</keyword>
<dbReference type="SUPFAM" id="SSF55347">
    <property type="entry name" value="Glyceraldehyde-3-phosphate dehydrogenase-like, C-terminal domain"/>
    <property type="match status" value="1"/>
</dbReference>
<evidence type="ECO:0000259" key="3">
    <source>
        <dbReference type="Pfam" id="PF22725"/>
    </source>
</evidence>
<dbReference type="PANTHER" id="PTHR43818:SF11">
    <property type="entry name" value="BCDNA.GH03377"/>
    <property type="match status" value="1"/>
</dbReference>
<dbReference type="Proteomes" id="UP000295124">
    <property type="component" value="Unassembled WGS sequence"/>
</dbReference>